<evidence type="ECO:0000256" key="4">
    <source>
        <dbReference type="ARBA" id="ARBA00022483"/>
    </source>
</evidence>
<dbReference type="Pfam" id="PF04091">
    <property type="entry name" value="Sec15_C"/>
    <property type="match status" value="1"/>
</dbReference>
<protein>
    <recommendedName>
        <fullName evidence="6">Exocyst complex component</fullName>
    </recommendedName>
</protein>
<dbReference type="GO" id="GO:0090522">
    <property type="term" value="P:vesicle tethering involved in exocytosis"/>
    <property type="evidence" value="ECO:0007669"/>
    <property type="project" value="UniProtKB-UniRule"/>
</dbReference>
<sequence>MTNATIQEIEGIDDYWGPAFRSVYEGEGGHEAFVQQLDERIQQHDKEIEKLCNFYYQGFIDSIRELLQVRSHAEELHAEISNVDANVKESTESLCTRAEELIRARRVELNIASTIEKMELCLPLLTTYSKLKSQVEAKRYYPALKTLEQLEHVLLPRVGPYKWCAQISADIPRLRQAIQDASMADLRDFLENIRTLSPQVGAMALVQTQDMLGRSLANIVKNKKENPLQSIESSGPQCPHELVDFSPLHRCLHIHTVLGAKNDFVQYYRAQRKQQARLVLIPSSGNLHDSIQSMKSYLNAVLGFFILEEHLLTTGAGLVSKDWLLDTWSMSVTKVASTLRTNTSLITDPTLMLSIKRQIVLFINALKCYGLPTDPLPLLLQEMAEHYTEVLMQRWVGIFRDILDNASFSPIEVKNQEEYDAVMDTFPCDGDEMETQPFPRKFPFSSLVPAVYVQVKEFIYAWLKYSAGLGLGGGRRAAAARHSASLLLSRSFTGCLSALFRRPLPLMQLVQIIVDTQYLEDATSFLYEFISNITGSELVTTQAAGSMFQAARDDAEKQICDNLEKKVDEFLDLENYDWLLVEPSGQASSFVTDMLSYLSGVLTSLEQLPERARVAAVRAATNRIATRLRNLLLDPGVRQVSSGALYQLDLDVIQCEQFAAGEPVPGLREGELLEHFASLRQLLDLITGWDWSSYLHDIGIEGGKYALVTPRDAATLLEKLKEAEQKSSVFSVLKKNERDRRKLLDTVLKQLKQLQNQDG</sequence>
<dbReference type="Gene3D" id="1.10.357.30">
    <property type="entry name" value="Exocyst complex subunit Sec15 C-terminal domain, N-terminal subdomain"/>
    <property type="match status" value="1"/>
</dbReference>
<evidence type="ECO:0000259" key="8">
    <source>
        <dbReference type="Pfam" id="PF20651"/>
    </source>
</evidence>
<organism evidence="9 10">
    <name type="scientific">Euphydryas editha</name>
    <name type="common">Edith's checkerspot</name>
    <dbReference type="NCBI Taxonomy" id="104508"/>
    <lineage>
        <taxon>Eukaryota</taxon>
        <taxon>Metazoa</taxon>
        <taxon>Ecdysozoa</taxon>
        <taxon>Arthropoda</taxon>
        <taxon>Hexapoda</taxon>
        <taxon>Insecta</taxon>
        <taxon>Pterygota</taxon>
        <taxon>Neoptera</taxon>
        <taxon>Endopterygota</taxon>
        <taxon>Lepidoptera</taxon>
        <taxon>Glossata</taxon>
        <taxon>Ditrysia</taxon>
        <taxon>Papilionoidea</taxon>
        <taxon>Nymphalidae</taxon>
        <taxon>Nymphalinae</taxon>
        <taxon>Euphydryas</taxon>
    </lineage>
</organism>
<dbReference type="Proteomes" id="UP001153954">
    <property type="component" value="Unassembled WGS sequence"/>
</dbReference>
<evidence type="ECO:0000256" key="6">
    <source>
        <dbReference type="PIRNR" id="PIRNR025007"/>
    </source>
</evidence>
<dbReference type="InterPro" id="IPR048359">
    <property type="entry name" value="EXOC6_Sec15_N"/>
</dbReference>
<dbReference type="FunFam" id="1.20.58.670:FF:000002">
    <property type="entry name" value="Exocyst complex component"/>
    <property type="match status" value="1"/>
</dbReference>
<evidence type="ECO:0000313" key="9">
    <source>
        <dbReference type="EMBL" id="CAH2106129.1"/>
    </source>
</evidence>
<dbReference type="AlphaFoldDB" id="A0AAU9V7S3"/>
<feature type="domain" description="Exocyst complex component EXOC6/Sec15 N-terminal" evidence="8">
    <location>
        <begin position="36"/>
        <end position="204"/>
    </location>
</feature>
<keyword evidence="4 6" id="KW-0268">Exocytosis</keyword>
<dbReference type="PANTHER" id="PTHR12702">
    <property type="entry name" value="SEC15"/>
    <property type="match status" value="1"/>
</dbReference>
<feature type="domain" description="Exocyst complex subunit EXOC6/Sec15 C-terminal" evidence="7">
    <location>
        <begin position="376"/>
        <end position="719"/>
    </location>
</feature>
<dbReference type="Pfam" id="PF20651">
    <property type="entry name" value="EXOC6_Sec15_N"/>
    <property type="match status" value="1"/>
</dbReference>
<evidence type="ECO:0000259" key="7">
    <source>
        <dbReference type="Pfam" id="PF04091"/>
    </source>
</evidence>
<dbReference type="PANTHER" id="PTHR12702:SF0">
    <property type="entry name" value="EXOCYST COMPLEX COMPONENT 6"/>
    <property type="match status" value="1"/>
</dbReference>
<evidence type="ECO:0000256" key="5">
    <source>
        <dbReference type="ARBA" id="ARBA00023054"/>
    </source>
</evidence>
<dbReference type="GO" id="GO:0016020">
    <property type="term" value="C:membrane"/>
    <property type="evidence" value="ECO:0007669"/>
    <property type="project" value="TreeGrafter"/>
</dbReference>
<dbReference type="InterPro" id="IPR046361">
    <property type="entry name" value="EXOC6/Sec15_C"/>
</dbReference>
<dbReference type="InterPro" id="IPR042045">
    <property type="entry name" value="EXOC6/Sec15_C_dom1"/>
</dbReference>
<gene>
    <name evidence="9" type="ORF">EEDITHA_LOCUS20308</name>
</gene>
<dbReference type="PIRSF" id="PIRSF025007">
    <property type="entry name" value="Sec15"/>
    <property type="match status" value="1"/>
</dbReference>
<evidence type="ECO:0000313" key="10">
    <source>
        <dbReference type="Proteomes" id="UP001153954"/>
    </source>
</evidence>
<comment type="similarity">
    <text evidence="2 6">Belongs to the SEC15 family.</text>
</comment>
<comment type="function">
    <text evidence="1 6">Component of the exocyst complex involved in the docking of exocytic vesicles with fusion sites on the plasma membrane.</text>
</comment>
<dbReference type="GO" id="GO:0006886">
    <property type="term" value="P:intracellular protein transport"/>
    <property type="evidence" value="ECO:0007669"/>
    <property type="project" value="InterPro"/>
</dbReference>
<dbReference type="EMBL" id="CAKOGL010000029">
    <property type="protein sequence ID" value="CAH2106129.1"/>
    <property type="molecule type" value="Genomic_DNA"/>
</dbReference>
<dbReference type="GO" id="GO:0000145">
    <property type="term" value="C:exocyst"/>
    <property type="evidence" value="ECO:0007669"/>
    <property type="project" value="UniProtKB-UniRule"/>
</dbReference>
<keyword evidence="3 6" id="KW-0813">Transport</keyword>
<dbReference type="Gene3D" id="1.20.58.670">
    <property type="entry name" value="Dsl1p vesicle tethering complex, Tip20p subunit, domain D"/>
    <property type="match status" value="1"/>
</dbReference>
<keyword evidence="5" id="KW-0175">Coiled coil</keyword>
<proteinExistence type="inferred from homology"/>
<comment type="caution">
    <text evidence="9">The sequence shown here is derived from an EMBL/GenBank/DDBJ whole genome shotgun (WGS) entry which is preliminary data.</text>
</comment>
<reference evidence="9" key="1">
    <citation type="submission" date="2022-03" db="EMBL/GenBank/DDBJ databases">
        <authorList>
            <person name="Tunstrom K."/>
        </authorList>
    </citation>
    <scope>NUCLEOTIDE SEQUENCE</scope>
</reference>
<accession>A0AAU9V7S3</accession>
<name>A0AAU9V7S3_EUPED</name>
<dbReference type="InterPro" id="IPR007225">
    <property type="entry name" value="EXOC6/Sec15"/>
</dbReference>
<evidence type="ECO:0000256" key="3">
    <source>
        <dbReference type="ARBA" id="ARBA00022448"/>
    </source>
</evidence>
<dbReference type="InterPro" id="IPR042044">
    <property type="entry name" value="EXOC6PINT-1/Sec15/Tip20_C_dom2"/>
</dbReference>
<evidence type="ECO:0000256" key="1">
    <source>
        <dbReference type="ARBA" id="ARBA00002660"/>
    </source>
</evidence>
<keyword evidence="10" id="KW-1185">Reference proteome</keyword>
<dbReference type="GO" id="GO:0006893">
    <property type="term" value="P:Golgi to plasma membrane transport"/>
    <property type="evidence" value="ECO:0007669"/>
    <property type="project" value="TreeGrafter"/>
</dbReference>
<evidence type="ECO:0000256" key="2">
    <source>
        <dbReference type="ARBA" id="ARBA00007944"/>
    </source>
</evidence>